<dbReference type="AlphaFoldDB" id="Q9APT4"/>
<evidence type="ECO:0000313" key="1">
    <source>
        <dbReference type="EMBL" id="AAK01539.1"/>
    </source>
</evidence>
<sequence length="17" mass="1954">MLPWELVDALLEPLMAI</sequence>
<reference evidence="1" key="1">
    <citation type="journal article" date="2001" name="J. Bacteriol.">
        <title>Identification of a genomic island present in the majority of pathogenic isolates of Pseudomonas aeruginosa.</title>
        <authorList>
            <person name="Liang X."/>
            <person name="Pham X.Q."/>
            <person name="Olson M.V."/>
            <person name="Lory S."/>
        </authorList>
    </citation>
    <scope>NUCLEOTIDE SEQUENCE</scope>
</reference>
<accession>Q9APT4</accession>
<protein>
    <submittedName>
        <fullName evidence="1">Uncharacterized protein</fullName>
    </submittedName>
</protein>
<proteinExistence type="predicted"/>
<name>Q9APT4_PSEAI</name>
<organism evidence="1">
    <name type="scientific">Pseudomonas aeruginosa</name>
    <dbReference type="NCBI Taxonomy" id="287"/>
    <lineage>
        <taxon>Bacteria</taxon>
        <taxon>Pseudomonadati</taxon>
        <taxon>Pseudomonadota</taxon>
        <taxon>Gammaproteobacteria</taxon>
        <taxon>Pseudomonadales</taxon>
        <taxon>Pseudomonadaceae</taxon>
        <taxon>Pseudomonas</taxon>
    </lineage>
</organism>
<dbReference type="EMBL" id="AF241171">
    <property type="protein sequence ID" value="AAK01539.1"/>
    <property type="molecule type" value="Genomic_DNA"/>
</dbReference>